<dbReference type="EMBL" id="LECT01000053">
    <property type="protein sequence ID" value="KLU01535.1"/>
    <property type="molecule type" value="Genomic_DNA"/>
</dbReference>
<reference evidence="4" key="1">
    <citation type="submission" date="2015-05" db="EMBL/GenBank/DDBJ databases">
        <title>Permanent draft genome of Rhodopirellula islandicus K833.</title>
        <authorList>
            <person name="Kizina J."/>
            <person name="Richter M."/>
            <person name="Glockner F.O."/>
            <person name="Harder J."/>
        </authorList>
    </citation>
    <scope>NUCLEOTIDE SEQUENCE [LARGE SCALE GENOMIC DNA]</scope>
    <source>
        <strain evidence="4">K833</strain>
    </source>
</reference>
<evidence type="ECO:0000313" key="5">
    <source>
        <dbReference type="Proteomes" id="UP000036367"/>
    </source>
</evidence>
<dbReference type="PANTHER" id="PTHR30295">
    <property type="entry name" value="BACTERIOFERRITIN"/>
    <property type="match status" value="1"/>
</dbReference>
<dbReference type="AlphaFoldDB" id="A0A0J1B3W8"/>
<keyword evidence="1" id="KW-0409">Iron storage</keyword>
<dbReference type="GO" id="GO:0020037">
    <property type="term" value="F:heme binding"/>
    <property type="evidence" value="ECO:0007669"/>
    <property type="project" value="TreeGrafter"/>
</dbReference>
<dbReference type="GO" id="GO:0006879">
    <property type="term" value="P:intracellular iron ion homeostasis"/>
    <property type="evidence" value="ECO:0007669"/>
    <property type="project" value="UniProtKB-KW"/>
</dbReference>
<keyword evidence="2" id="KW-0408">Iron</keyword>
<keyword evidence="5" id="KW-1185">Reference proteome</keyword>
<sequence length="218" mass="24778">MGQWNFRNNLVEMDWRCLGRWVRDCHGDARFGVGGVREFWEALKLKSRDELRLNGSHTEHHKEMPMASEALINQLNEILKHEWTGVAQYSQASFILEGVWREVYAGKFLGDAKESFGHAQLVGEKISALGGVPVATRNEIKQSKNLVEVLEFSRDFEAKAVEMYTQAIELAEPQRSLVVFLEDILKEEQEGVDEYTKLLRDTPASHSAMSGEPVRKSG</sequence>
<feature type="domain" description="Ferritin-like diiron" evidence="3">
    <location>
        <begin position="65"/>
        <end position="206"/>
    </location>
</feature>
<dbReference type="InterPro" id="IPR008331">
    <property type="entry name" value="Ferritin_DPS_dom"/>
</dbReference>
<evidence type="ECO:0000256" key="2">
    <source>
        <dbReference type="ARBA" id="ARBA00023004"/>
    </source>
</evidence>
<accession>A0A0J1B3W8</accession>
<dbReference type="CDD" id="cd00657">
    <property type="entry name" value="Ferritin_like"/>
    <property type="match status" value="1"/>
</dbReference>
<dbReference type="STRING" id="595434.RISK_006382"/>
<proteinExistence type="predicted"/>
<name>A0A0J1B3W8_RHOIS</name>
<dbReference type="GO" id="GO:0004322">
    <property type="term" value="F:ferroxidase activity"/>
    <property type="evidence" value="ECO:0007669"/>
    <property type="project" value="TreeGrafter"/>
</dbReference>
<dbReference type="SUPFAM" id="SSF47240">
    <property type="entry name" value="Ferritin-like"/>
    <property type="match status" value="1"/>
</dbReference>
<dbReference type="Gene3D" id="1.20.1260.10">
    <property type="match status" value="1"/>
</dbReference>
<dbReference type="GO" id="GO:0008199">
    <property type="term" value="F:ferric iron binding"/>
    <property type="evidence" value="ECO:0007669"/>
    <property type="project" value="InterPro"/>
</dbReference>
<gene>
    <name evidence="4" type="ORF">RISK_006382</name>
</gene>
<evidence type="ECO:0000256" key="1">
    <source>
        <dbReference type="ARBA" id="ARBA00022434"/>
    </source>
</evidence>
<dbReference type="PROSITE" id="PS50905">
    <property type="entry name" value="FERRITIN_LIKE"/>
    <property type="match status" value="1"/>
</dbReference>
<dbReference type="PANTHER" id="PTHR30295:SF0">
    <property type="entry name" value="BACTERIOFERRITIN"/>
    <property type="match status" value="1"/>
</dbReference>
<dbReference type="InterPro" id="IPR009040">
    <property type="entry name" value="Ferritin-like_diiron"/>
</dbReference>
<evidence type="ECO:0000313" key="4">
    <source>
        <dbReference type="EMBL" id="KLU01535.1"/>
    </source>
</evidence>
<organism evidence="4 5">
    <name type="scientific">Rhodopirellula islandica</name>
    <dbReference type="NCBI Taxonomy" id="595434"/>
    <lineage>
        <taxon>Bacteria</taxon>
        <taxon>Pseudomonadati</taxon>
        <taxon>Planctomycetota</taxon>
        <taxon>Planctomycetia</taxon>
        <taxon>Pirellulales</taxon>
        <taxon>Pirellulaceae</taxon>
        <taxon>Rhodopirellula</taxon>
    </lineage>
</organism>
<dbReference type="Proteomes" id="UP000036367">
    <property type="component" value="Unassembled WGS sequence"/>
</dbReference>
<comment type="caution">
    <text evidence="4">The sequence shown here is derived from an EMBL/GenBank/DDBJ whole genome shotgun (WGS) entry which is preliminary data.</text>
</comment>
<dbReference type="InterPro" id="IPR009078">
    <property type="entry name" value="Ferritin-like_SF"/>
</dbReference>
<dbReference type="GO" id="GO:0005829">
    <property type="term" value="C:cytosol"/>
    <property type="evidence" value="ECO:0007669"/>
    <property type="project" value="TreeGrafter"/>
</dbReference>
<evidence type="ECO:0000259" key="3">
    <source>
        <dbReference type="PROSITE" id="PS50905"/>
    </source>
</evidence>
<dbReference type="Pfam" id="PF00210">
    <property type="entry name" value="Ferritin"/>
    <property type="match status" value="1"/>
</dbReference>
<dbReference type="PATRIC" id="fig|595434.4.peg.6066"/>
<dbReference type="InterPro" id="IPR012347">
    <property type="entry name" value="Ferritin-like"/>
</dbReference>
<protein>
    <submittedName>
        <fullName evidence="4">Bacterioferritin</fullName>
    </submittedName>
</protein>